<comment type="caution">
    <text evidence="3">The sequence shown here is derived from an EMBL/GenBank/DDBJ whole genome shotgun (WGS) entry which is preliminary data.</text>
</comment>
<feature type="transmembrane region" description="Helical" evidence="2">
    <location>
        <begin position="101"/>
        <end position="127"/>
    </location>
</feature>
<proteinExistence type="predicted"/>
<keyword evidence="2" id="KW-0812">Transmembrane</keyword>
<feature type="region of interest" description="Disordered" evidence="1">
    <location>
        <begin position="29"/>
        <end position="48"/>
    </location>
</feature>
<protein>
    <submittedName>
        <fullName evidence="3">Uncharacterized protein</fullName>
    </submittedName>
</protein>
<dbReference type="EMBL" id="BJNW01000003">
    <property type="protein sequence ID" value="GEC98273.1"/>
    <property type="molecule type" value="Genomic_DNA"/>
</dbReference>
<evidence type="ECO:0000256" key="2">
    <source>
        <dbReference type="SAM" id="Phobius"/>
    </source>
</evidence>
<accession>A0A4Y4D3Y0</accession>
<feature type="transmembrane region" description="Helical" evidence="2">
    <location>
        <begin position="174"/>
        <end position="191"/>
    </location>
</feature>
<reference evidence="3 4" key="1">
    <citation type="submission" date="2019-06" db="EMBL/GenBank/DDBJ databases">
        <title>Whole genome shotgun sequence of Kocuria varians NBRC 15358.</title>
        <authorList>
            <person name="Hosoyama A."/>
            <person name="Uohara A."/>
            <person name="Ohji S."/>
            <person name="Ichikawa N."/>
        </authorList>
    </citation>
    <scope>NUCLEOTIDE SEQUENCE [LARGE SCALE GENOMIC DNA]</scope>
    <source>
        <strain evidence="3 4">NBRC 15358</strain>
    </source>
</reference>
<sequence>MYPVTSAARVEREVARMVEIVRRGARIPRDLPGVTGSRPATASHASNGTGLSLGTGLANGPSIGAGLPHGPWLSDGIGLTNATGTPPARPSRWLSRPLTSILLDALAVTLALILANQVVARGAVIALPGDAGLTYPQLSVPLGTGWLAALATCRRAVRLPRGYWRTECRCIARASFIVLGAVCMVAVVLPLDIDRPFMAVTFAAGLLLQLVSRWLIRRAALRRRDDRARTAGPHLGSEARSAAVHE</sequence>
<dbReference type="AlphaFoldDB" id="A0A4Y4D3Y0"/>
<keyword evidence="2" id="KW-0472">Membrane</keyword>
<feature type="transmembrane region" description="Helical" evidence="2">
    <location>
        <begin position="133"/>
        <end position="153"/>
    </location>
</feature>
<dbReference type="STRING" id="1272.GCA_900014985_01975"/>
<keyword evidence="4" id="KW-1185">Reference proteome</keyword>
<evidence type="ECO:0000313" key="4">
    <source>
        <dbReference type="Proteomes" id="UP000315730"/>
    </source>
</evidence>
<feature type="transmembrane region" description="Helical" evidence="2">
    <location>
        <begin position="197"/>
        <end position="216"/>
    </location>
</feature>
<evidence type="ECO:0000313" key="3">
    <source>
        <dbReference type="EMBL" id="GEC98273.1"/>
    </source>
</evidence>
<evidence type="ECO:0000256" key="1">
    <source>
        <dbReference type="SAM" id="MobiDB-lite"/>
    </source>
</evidence>
<gene>
    <name evidence="3" type="ORF">KVA01_04280</name>
</gene>
<keyword evidence="2" id="KW-1133">Transmembrane helix</keyword>
<organism evidence="3 4">
    <name type="scientific">Kocuria varians</name>
    <name type="common">Micrococcus varians</name>
    <dbReference type="NCBI Taxonomy" id="1272"/>
    <lineage>
        <taxon>Bacteria</taxon>
        <taxon>Bacillati</taxon>
        <taxon>Actinomycetota</taxon>
        <taxon>Actinomycetes</taxon>
        <taxon>Micrococcales</taxon>
        <taxon>Micrococcaceae</taxon>
        <taxon>Kocuria</taxon>
    </lineage>
</organism>
<dbReference type="Proteomes" id="UP000315730">
    <property type="component" value="Unassembled WGS sequence"/>
</dbReference>
<name>A0A4Y4D3Y0_KOCVA</name>